<dbReference type="HOGENOM" id="CLU_801360_0_0_6"/>
<organism evidence="2 3">
    <name type="scientific">Pseudomonas syringae pv. tomato (strain ATCC BAA-871 / DC3000)</name>
    <dbReference type="NCBI Taxonomy" id="223283"/>
    <lineage>
        <taxon>Bacteria</taxon>
        <taxon>Pseudomonadati</taxon>
        <taxon>Pseudomonadota</taxon>
        <taxon>Gammaproteobacteria</taxon>
        <taxon>Pseudomonadales</taxon>
        <taxon>Pseudomonadaceae</taxon>
        <taxon>Pseudomonas</taxon>
    </lineage>
</organism>
<keyword evidence="3" id="KW-1185">Reference proteome</keyword>
<protein>
    <submittedName>
        <fullName evidence="2">Uncharacterized protein</fullName>
    </submittedName>
</protein>
<accession>Q87TY6</accession>
<dbReference type="AlphaFoldDB" id="Q87TY6"/>
<name>Q87TY6_PSESM</name>
<dbReference type="STRING" id="223283.PSPTO_5531"/>
<dbReference type="EMBL" id="AE016853">
    <property type="protein sequence ID" value="AAO58950.1"/>
    <property type="molecule type" value="Genomic_DNA"/>
</dbReference>
<evidence type="ECO:0000313" key="2">
    <source>
        <dbReference type="EMBL" id="AAO58950.1"/>
    </source>
</evidence>
<gene>
    <name evidence="2" type="ordered locus">PSPTO_5531</name>
</gene>
<proteinExistence type="predicted"/>
<feature type="region of interest" description="Disordered" evidence="1">
    <location>
        <begin position="319"/>
        <end position="346"/>
    </location>
</feature>
<dbReference type="KEGG" id="pst:PSPTO_5531"/>
<feature type="compositionally biased region" description="Low complexity" evidence="1">
    <location>
        <begin position="323"/>
        <end position="334"/>
    </location>
</feature>
<dbReference type="OrthoDB" id="7033291at2"/>
<dbReference type="Proteomes" id="UP000002515">
    <property type="component" value="Chromosome"/>
</dbReference>
<sequence length="346" mass="36183">MSAKGCEAAQKQATLILPGAPCLPVLLPVPGRSRTSPLLQKARNPGQAKLRPVRTHNALLPGGRGSGLVREGLRSGPRTGHLDFTGCTVLTCFAAGSRQFADKRSFARSAHTTRFCPEGVGADLSAKGCEAALEQATLILPGAPCLPVLLPVPGSSRTSPLLQKARNPGQAKLRPVRTHNALLPGGRGSGLVREGLRSGPRTGHLDFTGCTVLTFLLPVPGSSRTSPLLQKARNPGQAKLHPVRTHNALLPGGRGSGLVREGLRSGPRTGHLDFTGCTVLTCFAAGSRQFADKRSVARSAAESALSGLHNLRTELEREVTHNAPTASSTAPESATDARHCPTPIRC</sequence>
<evidence type="ECO:0000256" key="1">
    <source>
        <dbReference type="SAM" id="MobiDB-lite"/>
    </source>
</evidence>
<reference evidence="2 3" key="1">
    <citation type="journal article" date="2003" name="Proc. Natl. Acad. Sci. U.S.A.">
        <title>The complete genome sequence of the Arabidopsis and tomato pathogen Pseudomonas syringae pv. tomato DC3000.</title>
        <authorList>
            <person name="Buell C.R."/>
            <person name="Joardar V."/>
            <person name="Lindeberg M."/>
            <person name="Selengut J."/>
            <person name="Paulsen I.T."/>
            <person name="Gwinn M.L."/>
            <person name="Dodson R.J."/>
            <person name="Deboy R.T."/>
            <person name="Durkin A.S."/>
            <person name="Kolonay J.F."/>
            <person name="Madupu R."/>
            <person name="Daugherty S."/>
            <person name="Brinkac L."/>
            <person name="Beanan M.J."/>
            <person name="Haft D.H."/>
            <person name="Nelson W.C."/>
            <person name="Davidsen T."/>
            <person name="Zafar N."/>
            <person name="Zhou L."/>
            <person name="Liu J."/>
            <person name="Yuan Q."/>
            <person name="Khouri H."/>
            <person name="Fedorova N."/>
            <person name="Tran B."/>
            <person name="Russell D."/>
            <person name="Berry K."/>
            <person name="Utterback T."/>
            <person name="Van Aken S.E."/>
            <person name="Feldblyum T.V."/>
            <person name="D'Ascenzo M."/>
            <person name="Deng W.L."/>
            <person name="Ramos A.R."/>
            <person name="Alfano J.R."/>
            <person name="Cartinhour S."/>
            <person name="Chatterjee A.K."/>
            <person name="Delaney T.P."/>
            <person name="Lazarowitz S.G."/>
            <person name="Martin G.B."/>
            <person name="Schneider D.J."/>
            <person name="Tang X."/>
            <person name="Bender C.L."/>
            <person name="White O."/>
            <person name="Fraser C.M."/>
            <person name="Collmer A."/>
        </authorList>
    </citation>
    <scope>NUCLEOTIDE SEQUENCE [LARGE SCALE GENOMIC DNA]</scope>
    <source>
        <strain evidence="3">ATCC BAA-871 / DC3000</strain>
    </source>
</reference>
<evidence type="ECO:0000313" key="3">
    <source>
        <dbReference type="Proteomes" id="UP000002515"/>
    </source>
</evidence>